<name>A0A518D892_9BACT</name>
<accession>A0A518D892</accession>
<gene>
    <name evidence="1" type="ORF">Pla175_10390</name>
</gene>
<sequence>MAAIGKLGYYRLAFFSKPREDRALYRLVKKTSARGIVEIGMGTLGRAVNLVRVAQRYSPGEKIAYTGLDAFDERSSGQPQIRLIDAHRALKATGASVRLMPGGPAGVPAVANALMGTDLLVIGPDATDAELAPVWFYVPRMRHEGTVVLRASRDPEQPAVVHWRKIRAEELESLAGTTRRAA</sequence>
<dbReference type="Proteomes" id="UP000317429">
    <property type="component" value="Chromosome"/>
</dbReference>
<dbReference type="AlphaFoldDB" id="A0A518D892"/>
<evidence type="ECO:0000313" key="1">
    <source>
        <dbReference type="EMBL" id="QDU87673.1"/>
    </source>
</evidence>
<dbReference type="RefSeq" id="WP_145281774.1">
    <property type="nucleotide sequence ID" value="NZ_CP036291.1"/>
</dbReference>
<proteinExistence type="predicted"/>
<dbReference type="OrthoDB" id="283021at2"/>
<dbReference type="KEGG" id="pnd:Pla175_10390"/>
<protein>
    <submittedName>
        <fullName evidence="1">Uncharacterized protein</fullName>
    </submittedName>
</protein>
<reference evidence="1 2" key="1">
    <citation type="submission" date="2019-02" db="EMBL/GenBank/DDBJ databases">
        <title>Deep-cultivation of Planctomycetes and their phenomic and genomic characterization uncovers novel biology.</title>
        <authorList>
            <person name="Wiegand S."/>
            <person name="Jogler M."/>
            <person name="Boedeker C."/>
            <person name="Pinto D."/>
            <person name="Vollmers J."/>
            <person name="Rivas-Marin E."/>
            <person name="Kohn T."/>
            <person name="Peeters S.H."/>
            <person name="Heuer A."/>
            <person name="Rast P."/>
            <person name="Oberbeckmann S."/>
            <person name="Bunk B."/>
            <person name="Jeske O."/>
            <person name="Meyerdierks A."/>
            <person name="Storesund J.E."/>
            <person name="Kallscheuer N."/>
            <person name="Luecker S."/>
            <person name="Lage O.M."/>
            <person name="Pohl T."/>
            <person name="Merkel B.J."/>
            <person name="Hornburger P."/>
            <person name="Mueller R.-W."/>
            <person name="Bruemmer F."/>
            <person name="Labrenz M."/>
            <person name="Spormann A.M."/>
            <person name="Op den Camp H."/>
            <person name="Overmann J."/>
            <person name="Amann R."/>
            <person name="Jetten M.S.M."/>
            <person name="Mascher T."/>
            <person name="Medema M.H."/>
            <person name="Devos D.P."/>
            <person name="Kaster A.-K."/>
            <person name="Ovreas L."/>
            <person name="Rohde M."/>
            <person name="Galperin M.Y."/>
            <person name="Jogler C."/>
        </authorList>
    </citation>
    <scope>NUCLEOTIDE SEQUENCE [LARGE SCALE GENOMIC DNA]</scope>
    <source>
        <strain evidence="1 2">Pla175</strain>
    </source>
</reference>
<dbReference type="EMBL" id="CP036291">
    <property type="protein sequence ID" value="QDU87673.1"/>
    <property type="molecule type" value="Genomic_DNA"/>
</dbReference>
<keyword evidence="2" id="KW-1185">Reference proteome</keyword>
<evidence type="ECO:0000313" key="2">
    <source>
        <dbReference type="Proteomes" id="UP000317429"/>
    </source>
</evidence>
<organism evidence="1 2">
    <name type="scientific">Pirellulimonas nuda</name>
    <dbReference type="NCBI Taxonomy" id="2528009"/>
    <lineage>
        <taxon>Bacteria</taxon>
        <taxon>Pseudomonadati</taxon>
        <taxon>Planctomycetota</taxon>
        <taxon>Planctomycetia</taxon>
        <taxon>Pirellulales</taxon>
        <taxon>Lacipirellulaceae</taxon>
        <taxon>Pirellulimonas</taxon>
    </lineage>
</organism>